<evidence type="ECO:0000313" key="3">
    <source>
        <dbReference type="EMBL" id="CCK69250.1"/>
    </source>
</evidence>
<dbReference type="AlphaFoldDB" id="J7R342"/>
<dbReference type="EMBL" id="HE978316">
    <property type="protein sequence ID" value="CCK69250.1"/>
    <property type="molecule type" value="Genomic_DNA"/>
</dbReference>
<organism evidence="3 4">
    <name type="scientific">Huiozyma naganishii (strain ATCC MYA-139 / BCRC 22969 / CBS 8797 / KCTC 17520 / NBRC 10181 / NCYC 3082 / Yp74L-3)</name>
    <name type="common">Yeast</name>
    <name type="synonym">Kazachstania naganishii</name>
    <dbReference type="NCBI Taxonomy" id="1071383"/>
    <lineage>
        <taxon>Eukaryota</taxon>
        <taxon>Fungi</taxon>
        <taxon>Dikarya</taxon>
        <taxon>Ascomycota</taxon>
        <taxon>Saccharomycotina</taxon>
        <taxon>Saccharomycetes</taxon>
        <taxon>Saccharomycetales</taxon>
        <taxon>Saccharomycetaceae</taxon>
        <taxon>Huiozyma</taxon>
    </lineage>
</organism>
<reference evidence="4" key="2">
    <citation type="submission" date="2012-08" db="EMBL/GenBank/DDBJ databases">
        <title>Genome sequence of Kazachstania naganishii.</title>
        <authorList>
            <person name="Gordon J.L."/>
            <person name="Armisen D."/>
            <person name="Proux-Wera E."/>
            <person name="OhEigeartaigh S.S."/>
            <person name="Byrne K.P."/>
            <person name="Wolfe K.H."/>
        </authorList>
    </citation>
    <scope>NUCLEOTIDE SEQUENCE [LARGE SCALE GENOMIC DNA]</scope>
    <source>
        <strain evidence="4">ATCC MYA-139 / BCRC 22969 / CBS 8797 / CCRC 22969 / KCTC 17520 / NBRC 10181 / NCYC 3082</strain>
    </source>
</reference>
<gene>
    <name evidence="3" type="primary">KNAG0C01370</name>
    <name evidence="3" type="ordered locus">KNAG_0C01370</name>
</gene>
<evidence type="ECO:0000256" key="2">
    <source>
        <dbReference type="PIRSR" id="PIRSR613078-2"/>
    </source>
</evidence>
<dbReference type="OMA" id="GWLIWRD"/>
<dbReference type="Proteomes" id="UP000006310">
    <property type="component" value="Chromosome 3"/>
</dbReference>
<reference evidence="3 4" key="1">
    <citation type="journal article" date="2011" name="Proc. Natl. Acad. Sci. U.S.A.">
        <title>Evolutionary erosion of yeast sex chromosomes by mating-type switching accidents.</title>
        <authorList>
            <person name="Gordon J.L."/>
            <person name="Armisen D."/>
            <person name="Proux-Wera E."/>
            <person name="Oheigeartaigh S.S."/>
            <person name="Byrne K.P."/>
            <person name="Wolfe K.H."/>
        </authorList>
    </citation>
    <scope>NUCLEOTIDE SEQUENCE [LARGE SCALE GENOMIC DNA]</scope>
    <source>
        <strain evidence="4">ATCC MYA-139 / BCRC 22969 / CBS 8797 / CCRC 22969 / KCTC 17520 / NBRC 10181 / NCYC 3082</strain>
    </source>
</reference>
<dbReference type="InterPro" id="IPR029033">
    <property type="entry name" value="His_PPase_superfam"/>
</dbReference>
<dbReference type="eggNOG" id="KOG0235">
    <property type="taxonomic scope" value="Eukaryota"/>
</dbReference>
<keyword evidence="4" id="KW-1185">Reference proteome</keyword>
<evidence type="ECO:0000256" key="1">
    <source>
        <dbReference type="PIRSR" id="PIRSR613078-1"/>
    </source>
</evidence>
<dbReference type="OrthoDB" id="4818801at2759"/>
<dbReference type="RefSeq" id="XP_022463496.1">
    <property type="nucleotide sequence ID" value="XM_022606840.1"/>
</dbReference>
<dbReference type="KEGG" id="kng:KNAG_0C01370"/>
<dbReference type="SUPFAM" id="SSF53254">
    <property type="entry name" value="Phosphoglycerate mutase-like"/>
    <property type="match status" value="1"/>
</dbReference>
<feature type="active site" description="Proton donor/acceptor" evidence="1">
    <location>
        <position position="100"/>
    </location>
</feature>
<feature type="active site" description="Tele-phosphohistidine intermediate" evidence="1">
    <location>
        <position position="14"/>
    </location>
</feature>
<dbReference type="InterPro" id="IPR050275">
    <property type="entry name" value="PGM_Phosphatase"/>
</dbReference>
<dbReference type="STRING" id="1071383.J7R342"/>
<dbReference type="GO" id="GO:0046390">
    <property type="term" value="P:ribose phosphate biosynthetic process"/>
    <property type="evidence" value="ECO:0007669"/>
    <property type="project" value="EnsemblFungi"/>
</dbReference>
<dbReference type="PANTHER" id="PTHR48100">
    <property type="entry name" value="BROAD-SPECIFICITY PHOSPHATASE YOR283W-RELATED"/>
    <property type="match status" value="1"/>
</dbReference>
<evidence type="ECO:0000313" key="4">
    <source>
        <dbReference type="Proteomes" id="UP000006310"/>
    </source>
</evidence>
<sequence length="280" mass="32106">MSKVPTPRCIIVRHGQTEWSKSGHYTGKTDLPLTKYGEGQMLRTGKSIFENNRFINPNHITYVFTSPRLRARRTVELVLNPLTEEQRSRFRIIVDEDLAEWDYGDYEGLVTDEIVELRHSRGLDRERPWNIWSDGCENGESTHEIGLRLSRAIARIQNLHKKHWEEGIPSDIMVFAHGHALRYFAALWFQLGEEKACETPEERANPHSYDDDTVPYVQLEKYNYLIKNPNFLLDAGGLGVLSYAHRNLHEPSLELAGTFLCPPEGGVGKHSKVVPSRNDA</sequence>
<dbReference type="SMART" id="SM00855">
    <property type="entry name" value="PGAM"/>
    <property type="match status" value="1"/>
</dbReference>
<evidence type="ECO:0008006" key="5">
    <source>
        <dbReference type="Google" id="ProtNLM"/>
    </source>
</evidence>
<feature type="binding site" evidence="2">
    <location>
        <begin position="26"/>
        <end position="27"/>
    </location>
    <ligand>
        <name>substrate</name>
    </ligand>
</feature>
<dbReference type="InterPro" id="IPR013078">
    <property type="entry name" value="His_Pase_superF_clade-1"/>
</dbReference>
<dbReference type="GeneID" id="34524930"/>
<dbReference type="Pfam" id="PF00300">
    <property type="entry name" value="His_Phos_1"/>
    <property type="match status" value="1"/>
</dbReference>
<dbReference type="HOGENOM" id="CLU_033323_13_0_1"/>
<dbReference type="GO" id="GO:0050278">
    <property type="term" value="F:sedoheptulose-bisphosphatase activity"/>
    <property type="evidence" value="ECO:0007669"/>
    <property type="project" value="EnsemblFungi"/>
</dbReference>
<dbReference type="FunFam" id="3.40.50.1240:FF:000037">
    <property type="entry name" value="Sedoheptulose 1,7-bisphosphatase"/>
    <property type="match status" value="1"/>
</dbReference>
<feature type="binding site" evidence="2">
    <location>
        <begin position="100"/>
        <end position="103"/>
    </location>
    <ligand>
        <name>substrate</name>
    </ligand>
</feature>
<accession>J7R342</accession>
<protein>
    <recommendedName>
        <fullName evidence="5">Sedoheptulose 1,7-bisphosphatase</fullName>
    </recommendedName>
</protein>
<dbReference type="Gene3D" id="3.40.50.1240">
    <property type="entry name" value="Phosphoglycerate mutase-like"/>
    <property type="match status" value="1"/>
</dbReference>
<proteinExistence type="predicted"/>
<dbReference type="PANTHER" id="PTHR48100:SF15">
    <property type="entry name" value="SEDOHEPTULOSE 1,7-BISPHOSPHATASE"/>
    <property type="match status" value="1"/>
</dbReference>
<feature type="binding site" evidence="2">
    <location>
        <position position="70"/>
    </location>
    <ligand>
        <name>substrate</name>
    </ligand>
</feature>
<dbReference type="CDD" id="cd07067">
    <property type="entry name" value="HP_PGM_like"/>
    <property type="match status" value="1"/>
</dbReference>
<name>J7R342_HUIN7</name>